<protein>
    <submittedName>
        <fullName evidence="1">Uncharacterized protein</fullName>
    </submittedName>
</protein>
<proteinExistence type="predicted"/>
<reference evidence="1" key="1">
    <citation type="submission" date="2023-03" db="EMBL/GenBank/DDBJ databases">
        <title>Chromosome-level genomes of two armyworms, Mythimna separata and Mythimna loreyi, provide insights into the biosynthesis and reception of sex pheromones.</title>
        <authorList>
            <person name="Zhao H."/>
        </authorList>
    </citation>
    <scope>NUCLEOTIDE SEQUENCE</scope>
    <source>
        <strain evidence="1">BeijingLab</strain>
    </source>
</reference>
<accession>A0ACC2Q6P4</accession>
<evidence type="ECO:0000313" key="2">
    <source>
        <dbReference type="Proteomes" id="UP001231649"/>
    </source>
</evidence>
<dbReference type="EMBL" id="CM056800">
    <property type="protein sequence ID" value="KAJ8709658.1"/>
    <property type="molecule type" value="Genomic_DNA"/>
</dbReference>
<gene>
    <name evidence="1" type="ORF">PYW08_009662</name>
</gene>
<sequence>MLKSISYAISARKLFATGPLISRLQPRQPCTPGLFNLNRQPADYQIATITRSPVNFKYQDPKERDPCPVPPPPPPPPPKDDRALWGTIALFFLTGGFVVYAKGSPEIRDWLSINASWFDDIIAVLYQENMTYGEFAASCIKQGKDYLTGQNKPKKCSTDGKVVEDAPKPPKLQSKDEDAEKPCEKEPPPVFTANICDIEKCMNELSECAVNNYYTAWSICTYYNKLVQDTMQTFTIKGMKELRPAMEERNELIKESLKQAADCIHKIDEMVRYLDCGVKGTKEQIRNSKLLYEDLAYKYKSDYDRFWHEHQRSLEMDRQWQMVEELIDKYTMETESMFPGLQYSSKNPKLTGDIDIIFTNSLRYIQYLNERLKEASDGMTERVNRAMADLPREGAKNREMILANILKDKKAELEKNYKDRTDEQKARNEKNLKDSIKKLKDNHEENMDLKLKQMEEQVQSQFDKMVSDKVKAEKKVFAAELEEMSVKLRVVEAKLEARLKAERETRRSQELWAAGASLLAATKKGEPFVKVDKELKAIEKASGNEDQLVLTVLKSIPKSVREKGIVPESVLRDDFHVMEKTARSVALIEQDGAPLPVYMLSYLQGMLLFMTLTGIPQREFEKPPLVPPTDLDTFDLLQRASFWVERGNLAIAVRYVDSLKGASRAAAAKWFEAARAHLEVRQAAEAILAHAASLGLRYI</sequence>
<dbReference type="Proteomes" id="UP001231649">
    <property type="component" value="Chromosome 24"/>
</dbReference>
<comment type="caution">
    <text evidence="1">The sequence shown here is derived from an EMBL/GenBank/DDBJ whole genome shotgun (WGS) entry which is preliminary data.</text>
</comment>
<organism evidence="1 2">
    <name type="scientific">Mythimna loreyi</name>
    <dbReference type="NCBI Taxonomy" id="667449"/>
    <lineage>
        <taxon>Eukaryota</taxon>
        <taxon>Metazoa</taxon>
        <taxon>Ecdysozoa</taxon>
        <taxon>Arthropoda</taxon>
        <taxon>Hexapoda</taxon>
        <taxon>Insecta</taxon>
        <taxon>Pterygota</taxon>
        <taxon>Neoptera</taxon>
        <taxon>Endopterygota</taxon>
        <taxon>Lepidoptera</taxon>
        <taxon>Glossata</taxon>
        <taxon>Ditrysia</taxon>
        <taxon>Noctuoidea</taxon>
        <taxon>Noctuidae</taxon>
        <taxon>Noctuinae</taxon>
        <taxon>Hadenini</taxon>
        <taxon>Mythimna</taxon>
    </lineage>
</organism>
<name>A0ACC2Q6P4_9NEOP</name>
<keyword evidence="2" id="KW-1185">Reference proteome</keyword>
<evidence type="ECO:0000313" key="1">
    <source>
        <dbReference type="EMBL" id="KAJ8709658.1"/>
    </source>
</evidence>